<reference evidence="4 5" key="1">
    <citation type="submission" date="2019-11" db="EMBL/GenBank/DDBJ databases">
        <title>Spirosoma endbachense sp. nov., isolated from a natural salt meadow.</title>
        <authorList>
            <person name="Rojas J."/>
            <person name="Ambika Manirajan B."/>
            <person name="Ratering S."/>
            <person name="Suarez C."/>
            <person name="Geissler-Plaum R."/>
            <person name="Schnell S."/>
        </authorList>
    </citation>
    <scope>NUCLEOTIDE SEQUENCE [LARGE SCALE GENOMIC DNA]</scope>
    <source>
        <strain evidence="4 5">I-24</strain>
    </source>
</reference>
<keyword evidence="1" id="KW-1133">Transmembrane helix</keyword>
<dbReference type="Pfam" id="PF06580">
    <property type="entry name" value="His_kinase"/>
    <property type="match status" value="1"/>
</dbReference>
<gene>
    <name evidence="4" type="ORF">GJR95_36080</name>
</gene>
<dbReference type="SUPFAM" id="SSF55874">
    <property type="entry name" value="ATPase domain of HSP90 chaperone/DNA topoisomerase II/histidine kinase"/>
    <property type="match status" value="1"/>
</dbReference>
<evidence type="ECO:0000313" key="4">
    <source>
        <dbReference type="EMBL" id="QHW00109.1"/>
    </source>
</evidence>
<feature type="chain" id="PRO_5027049024" description="Signal transduction histidine kinase internal region domain-containing protein" evidence="2">
    <location>
        <begin position="18"/>
        <end position="683"/>
    </location>
</feature>
<dbReference type="Proteomes" id="UP000464577">
    <property type="component" value="Chromosome"/>
</dbReference>
<protein>
    <recommendedName>
        <fullName evidence="3">Signal transduction histidine kinase internal region domain-containing protein</fullName>
    </recommendedName>
</protein>
<dbReference type="RefSeq" id="WP_162390500.1">
    <property type="nucleotide sequence ID" value="NZ_CP045997.1"/>
</dbReference>
<keyword evidence="1" id="KW-0812">Transmembrane</keyword>
<feature type="transmembrane region" description="Helical" evidence="1">
    <location>
        <begin position="273"/>
        <end position="290"/>
    </location>
</feature>
<dbReference type="AlphaFoldDB" id="A0A6P1W6B7"/>
<dbReference type="PANTHER" id="PTHR34220:SF7">
    <property type="entry name" value="SENSOR HISTIDINE KINASE YPDA"/>
    <property type="match status" value="1"/>
</dbReference>
<organism evidence="4 5">
    <name type="scientific">Spirosoma endbachense</name>
    <dbReference type="NCBI Taxonomy" id="2666025"/>
    <lineage>
        <taxon>Bacteria</taxon>
        <taxon>Pseudomonadati</taxon>
        <taxon>Bacteroidota</taxon>
        <taxon>Cytophagia</taxon>
        <taxon>Cytophagales</taxon>
        <taxon>Cytophagaceae</taxon>
        <taxon>Spirosoma</taxon>
    </lineage>
</organism>
<feature type="transmembrane region" description="Helical" evidence="1">
    <location>
        <begin position="399"/>
        <end position="418"/>
    </location>
</feature>
<dbReference type="InterPro" id="IPR010559">
    <property type="entry name" value="Sig_transdc_His_kin_internal"/>
</dbReference>
<name>A0A6P1W6B7_9BACT</name>
<feature type="signal peptide" evidence="2">
    <location>
        <begin position="1"/>
        <end position="17"/>
    </location>
</feature>
<dbReference type="Gene3D" id="3.30.565.10">
    <property type="entry name" value="Histidine kinase-like ATPase, C-terminal domain"/>
    <property type="match status" value="1"/>
</dbReference>
<dbReference type="EMBL" id="CP045997">
    <property type="protein sequence ID" value="QHW00109.1"/>
    <property type="molecule type" value="Genomic_DNA"/>
</dbReference>
<dbReference type="InterPro" id="IPR050640">
    <property type="entry name" value="Bact_2-comp_sensor_kinase"/>
</dbReference>
<feature type="transmembrane region" description="Helical" evidence="1">
    <location>
        <begin position="236"/>
        <end position="253"/>
    </location>
</feature>
<keyword evidence="1" id="KW-0472">Membrane</keyword>
<feature type="transmembrane region" description="Helical" evidence="1">
    <location>
        <begin position="361"/>
        <end position="379"/>
    </location>
</feature>
<dbReference type="InterPro" id="IPR036890">
    <property type="entry name" value="HATPase_C_sf"/>
</dbReference>
<evidence type="ECO:0000259" key="3">
    <source>
        <dbReference type="Pfam" id="PF06580"/>
    </source>
</evidence>
<evidence type="ECO:0000313" key="5">
    <source>
        <dbReference type="Proteomes" id="UP000464577"/>
    </source>
</evidence>
<proteinExistence type="predicted"/>
<dbReference type="GO" id="GO:0016020">
    <property type="term" value="C:membrane"/>
    <property type="evidence" value="ECO:0007669"/>
    <property type="project" value="InterPro"/>
</dbReference>
<sequence>MNYWLLLLLGLPLLVEAQHVGPARAVTTNQAVSVGMLPPFQLNGTPNWTKSQDMASHTLFYDDLSGLPEPFPVIHRQRFLPFAQKQQTFRNPPQSKVSTIVTWLAFRVQNTSPTQSAETLLDIGGHGQIDLYTDRGVHVEQTGIYFLPYNIGQWEPIHLQVGPLQTTTFFVKITDLVRVVSPILPMLHTPLSLKLIIADRSYLMRWLFLSMAMIAAGLFIMSLFAVTQYYFNRDLVFLYYTIFCFAASFSVVWNMNFALGLGLPLQMRSTNQPFSFIISFFYILFIARFIDLPIHSSKTWAFLRALLVVFAIQEAQAIYEYGNGLIFRANWYYLGQELPFLVAGIVVFIALLRSKSPFRGYLLVGIICLWLISYFVLFLDVRIMTGNSFIQVFARFLPFFFSLGILFESFFFLLALAYRNRLVEVEKNQMQGRYTQQLEEQLTIRTQEIESKNQLLEDRRIQQLQTEFEHKLADTEMTALRAQMNPHFIFNCLNSIKLYTLQNDTDKASDYLTKFSRLIRLVLENSRADRIPLQNELEALQLYSDLEAMRFKHKVRVDIRVDPDIDQQEATIPPLLLQPYVENAIWHGLMHKMEGGTVTVEVTQPNDTYLHVEVTDDGVGRARAGELKSKSAGNHKSFGMQVTADRIRMINELYNTQTQTQIFDLVAPDDEPLGTKVVLDIPI</sequence>
<feature type="domain" description="Signal transduction histidine kinase internal region" evidence="3">
    <location>
        <begin position="476"/>
        <end position="554"/>
    </location>
</feature>
<evidence type="ECO:0000256" key="1">
    <source>
        <dbReference type="SAM" id="Phobius"/>
    </source>
</evidence>
<feature type="transmembrane region" description="Helical" evidence="1">
    <location>
        <begin position="203"/>
        <end position="224"/>
    </location>
</feature>
<keyword evidence="2" id="KW-0732">Signal</keyword>
<dbReference type="PANTHER" id="PTHR34220">
    <property type="entry name" value="SENSOR HISTIDINE KINASE YPDA"/>
    <property type="match status" value="1"/>
</dbReference>
<evidence type="ECO:0000256" key="2">
    <source>
        <dbReference type="SAM" id="SignalP"/>
    </source>
</evidence>
<accession>A0A6P1W6B7</accession>
<feature type="transmembrane region" description="Helical" evidence="1">
    <location>
        <begin position="331"/>
        <end position="352"/>
    </location>
</feature>
<dbReference type="GO" id="GO:0000155">
    <property type="term" value="F:phosphorelay sensor kinase activity"/>
    <property type="evidence" value="ECO:0007669"/>
    <property type="project" value="InterPro"/>
</dbReference>
<dbReference type="KEGG" id="senf:GJR95_36080"/>
<keyword evidence="5" id="KW-1185">Reference proteome</keyword>